<evidence type="ECO:0000313" key="1">
    <source>
        <dbReference type="EMBL" id="OXM50559.1"/>
    </source>
</evidence>
<dbReference type="AlphaFoldDB" id="A0A229RVQ4"/>
<gene>
    <name evidence="1" type="ORF">CFP71_27645</name>
</gene>
<accession>A0A229RVQ4</accession>
<comment type="caution">
    <text evidence="1">The sequence shown here is derived from an EMBL/GenBank/DDBJ whole genome shotgun (WGS) entry which is preliminary data.</text>
</comment>
<evidence type="ECO:0000313" key="2">
    <source>
        <dbReference type="Proteomes" id="UP000215223"/>
    </source>
</evidence>
<organism evidence="1 2">
    <name type="scientific">Amycolatopsis thailandensis</name>
    <dbReference type="NCBI Taxonomy" id="589330"/>
    <lineage>
        <taxon>Bacteria</taxon>
        <taxon>Bacillati</taxon>
        <taxon>Actinomycetota</taxon>
        <taxon>Actinomycetes</taxon>
        <taxon>Pseudonocardiales</taxon>
        <taxon>Pseudonocardiaceae</taxon>
        <taxon>Amycolatopsis</taxon>
    </lineage>
</organism>
<keyword evidence="2" id="KW-1185">Reference proteome</keyword>
<dbReference type="EMBL" id="NMQT01000100">
    <property type="protein sequence ID" value="OXM50559.1"/>
    <property type="molecule type" value="Genomic_DNA"/>
</dbReference>
<proteinExistence type="predicted"/>
<reference evidence="1 2" key="1">
    <citation type="submission" date="2017-07" db="EMBL/GenBank/DDBJ databases">
        <title>Amycolatopsis thailandensis Genome sequencing and assembly.</title>
        <authorList>
            <person name="Kaur N."/>
            <person name="Mayilraj S."/>
        </authorList>
    </citation>
    <scope>NUCLEOTIDE SEQUENCE [LARGE SCALE GENOMIC DNA]</scope>
    <source>
        <strain evidence="1 2">JCM 16380</strain>
    </source>
</reference>
<dbReference type="OrthoDB" id="3629357at2"/>
<dbReference type="Proteomes" id="UP000215223">
    <property type="component" value="Unassembled WGS sequence"/>
</dbReference>
<name>A0A229RVQ4_9PSEU</name>
<sequence length="91" mass="10600">MTVMAVRLTTLLFRREDERLASAKRRNIGLELRRRFGFSLIQAPLRKQPPWNSEVDFPVQRGTHRDLIRTGRPLEGHFELTPLIGHLTGRV</sequence>
<protein>
    <submittedName>
        <fullName evidence="1">Uncharacterized protein</fullName>
    </submittedName>
</protein>